<dbReference type="Proteomes" id="UP000003416">
    <property type="component" value="Unassembled WGS sequence"/>
</dbReference>
<keyword evidence="1" id="KW-1133">Transmembrane helix</keyword>
<dbReference type="AlphaFoldDB" id="F3PTJ4"/>
<keyword evidence="1" id="KW-0812">Transmembrane</keyword>
<dbReference type="STRING" id="763034.HMPREF9446_02062"/>
<accession>F3PTJ4</accession>
<keyword evidence="3" id="KW-1185">Reference proteome</keyword>
<gene>
    <name evidence="2" type="ORF">HMPREF9446_02062</name>
</gene>
<protein>
    <submittedName>
        <fullName evidence="2">Conserved domain protein</fullName>
    </submittedName>
</protein>
<reference evidence="2 3" key="1">
    <citation type="submission" date="2011-02" db="EMBL/GenBank/DDBJ databases">
        <authorList>
            <person name="Weinstock G."/>
            <person name="Sodergren E."/>
            <person name="Clifton S."/>
            <person name="Fulton L."/>
            <person name="Fulton B."/>
            <person name="Courtney L."/>
            <person name="Fronick C."/>
            <person name="Harrison M."/>
            <person name="Strong C."/>
            <person name="Farmer C."/>
            <person name="Delahaunty K."/>
            <person name="Markovic C."/>
            <person name="Hall O."/>
            <person name="Minx P."/>
            <person name="Tomlinson C."/>
            <person name="Mitreva M."/>
            <person name="Hou S."/>
            <person name="Chen J."/>
            <person name="Wollam A."/>
            <person name="Pepin K.H."/>
            <person name="Johnson M."/>
            <person name="Bhonagiri V."/>
            <person name="Zhang X."/>
            <person name="Suruliraj S."/>
            <person name="Warren W."/>
            <person name="Chinwalla A."/>
            <person name="Mardis E.R."/>
            <person name="Wilson R.K."/>
        </authorList>
    </citation>
    <scope>NUCLEOTIDE SEQUENCE [LARGE SCALE GENOMIC DNA]</scope>
    <source>
        <strain evidence="2 3">YIT 12057</strain>
    </source>
</reference>
<dbReference type="HOGENOM" id="CLU_3058472_0_0_10"/>
<keyword evidence="1" id="KW-0472">Membrane</keyword>
<dbReference type="EMBL" id="AFBN01000036">
    <property type="protein sequence ID" value="EGF56919.1"/>
    <property type="molecule type" value="Genomic_DNA"/>
</dbReference>
<proteinExistence type="predicted"/>
<evidence type="ECO:0000256" key="1">
    <source>
        <dbReference type="SAM" id="Phobius"/>
    </source>
</evidence>
<feature type="transmembrane region" description="Helical" evidence="1">
    <location>
        <begin position="27"/>
        <end position="47"/>
    </location>
</feature>
<organism evidence="2 3">
    <name type="scientific">Bacteroides fluxus YIT 12057</name>
    <dbReference type="NCBI Taxonomy" id="763034"/>
    <lineage>
        <taxon>Bacteria</taxon>
        <taxon>Pseudomonadati</taxon>
        <taxon>Bacteroidota</taxon>
        <taxon>Bacteroidia</taxon>
        <taxon>Bacteroidales</taxon>
        <taxon>Bacteroidaceae</taxon>
        <taxon>Bacteroides</taxon>
    </lineage>
</organism>
<name>F3PTJ4_9BACE</name>
<evidence type="ECO:0000313" key="2">
    <source>
        <dbReference type="EMBL" id="EGF56919.1"/>
    </source>
</evidence>
<sequence length="53" mass="6186">MTAWVFEINLYICGVDSILFKKNKRRMLGLADLLLSCSFLLINFMFVTVRNLL</sequence>
<evidence type="ECO:0000313" key="3">
    <source>
        <dbReference type="Proteomes" id="UP000003416"/>
    </source>
</evidence>
<comment type="caution">
    <text evidence="2">The sequence shown here is derived from an EMBL/GenBank/DDBJ whole genome shotgun (WGS) entry which is preliminary data.</text>
</comment>